<accession>A0A3Q3GHF7</accession>
<sequence length="97" mass="10867">MMGGRAVATVKGLWRGGEDKLKALMMYRATLECGYSPAQLLIGRQLRTTIPQLPASPLPLRPNIRGFRKLEKARILSQFHQDALKTHGQGECLSHRK</sequence>
<proteinExistence type="predicted"/>
<reference evidence="1" key="1">
    <citation type="submission" date="2025-08" db="UniProtKB">
        <authorList>
            <consortium name="Ensembl"/>
        </authorList>
    </citation>
    <scope>IDENTIFICATION</scope>
</reference>
<dbReference type="Ensembl" id="ENSLBET00000032441.1">
    <property type="protein sequence ID" value="ENSLBEP00000031024.1"/>
    <property type="gene ID" value="ENSLBEG00000023439.1"/>
</dbReference>
<dbReference type="InParanoid" id="A0A3Q3GHF7"/>
<reference evidence="1" key="2">
    <citation type="submission" date="2025-09" db="UniProtKB">
        <authorList>
            <consortium name="Ensembl"/>
        </authorList>
    </citation>
    <scope>IDENTIFICATION</scope>
</reference>
<protein>
    <submittedName>
        <fullName evidence="1">Uncharacterized protein</fullName>
    </submittedName>
</protein>
<dbReference type="STRING" id="56723.ENSLBEP00000031024"/>
<name>A0A3Q3GHF7_9LABR</name>
<dbReference type="Proteomes" id="UP000261660">
    <property type="component" value="Unplaced"/>
</dbReference>
<organism evidence="1 2">
    <name type="scientific">Labrus bergylta</name>
    <name type="common">ballan wrasse</name>
    <dbReference type="NCBI Taxonomy" id="56723"/>
    <lineage>
        <taxon>Eukaryota</taxon>
        <taxon>Metazoa</taxon>
        <taxon>Chordata</taxon>
        <taxon>Craniata</taxon>
        <taxon>Vertebrata</taxon>
        <taxon>Euteleostomi</taxon>
        <taxon>Actinopterygii</taxon>
        <taxon>Neopterygii</taxon>
        <taxon>Teleostei</taxon>
        <taxon>Neoteleostei</taxon>
        <taxon>Acanthomorphata</taxon>
        <taxon>Eupercaria</taxon>
        <taxon>Labriformes</taxon>
        <taxon>Labridae</taxon>
        <taxon>Labrus</taxon>
    </lineage>
</organism>
<keyword evidence="2" id="KW-1185">Reference proteome</keyword>
<evidence type="ECO:0000313" key="2">
    <source>
        <dbReference type="Proteomes" id="UP000261660"/>
    </source>
</evidence>
<dbReference type="AlphaFoldDB" id="A0A3Q3GHF7"/>
<evidence type="ECO:0000313" key="1">
    <source>
        <dbReference type="Ensembl" id="ENSLBEP00000031024.1"/>
    </source>
</evidence>
<dbReference type="GeneTree" id="ENSGT00830000129370"/>